<sequence>MSKNTETKPPGDPGPVIPENVLEVPSQRLYYLSLGLLCQAIKVFDFFQYLFLGEASSSTSYTRKWILVDSLYCSVLAGLRIPRLRYTKSVVVLQIVSLCLVDAFLFGSLTINLGIGGSWKVSPGSGLPGTFAVFRVP</sequence>
<comment type="caution">
    <text evidence="3">The sequence shown here is derived from an EMBL/GenBank/DDBJ whole genome shotgun (WGS) entry which is preliminary data.</text>
</comment>
<evidence type="ECO:0000259" key="2">
    <source>
        <dbReference type="Pfam" id="PF24097"/>
    </source>
</evidence>
<evidence type="ECO:0000313" key="3">
    <source>
        <dbReference type="EMBL" id="KAK7686762.1"/>
    </source>
</evidence>
<evidence type="ECO:0000256" key="1">
    <source>
        <dbReference type="SAM" id="Phobius"/>
    </source>
</evidence>
<proteinExistence type="predicted"/>
<dbReference type="Pfam" id="PF24097">
    <property type="entry name" value="TMD_POM152"/>
    <property type="match status" value="1"/>
</dbReference>
<protein>
    <recommendedName>
        <fullName evidence="2">Nucleoporin POM152 N-terminal transmembrane domain-containing protein</fullName>
    </recommendedName>
</protein>
<dbReference type="PANTHER" id="PTHR28206:SF1">
    <property type="entry name" value="NUCLEOPORIN POM152"/>
    <property type="match status" value="1"/>
</dbReference>
<dbReference type="AlphaFoldDB" id="A0AAW0G5F2"/>
<feature type="domain" description="Nucleoporin POM152 N-terminal transmembrane" evidence="2">
    <location>
        <begin position="24"/>
        <end position="108"/>
    </location>
</feature>
<accession>A0AAW0G5F2</accession>
<evidence type="ECO:0000313" key="4">
    <source>
        <dbReference type="Proteomes" id="UP001385951"/>
    </source>
</evidence>
<keyword evidence="1" id="KW-0472">Membrane</keyword>
<dbReference type="EMBL" id="JASBNA010000016">
    <property type="protein sequence ID" value="KAK7686762.1"/>
    <property type="molecule type" value="Genomic_DNA"/>
</dbReference>
<keyword evidence="1" id="KW-0812">Transmembrane</keyword>
<dbReference type="GO" id="GO:0006999">
    <property type="term" value="P:nuclear pore organization"/>
    <property type="evidence" value="ECO:0007669"/>
    <property type="project" value="TreeGrafter"/>
</dbReference>
<dbReference type="GO" id="GO:0070762">
    <property type="term" value="C:nuclear pore transmembrane ring"/>
    <property type="evidence" value="ECO:0007669"/>
    <property type="project" value="TreeGrafter"/>
</dbReference>
<keyword evidence="4" id="KW-1185">Reference proteome</keyword>
<dbReference type="GO" id="GO:0006606">
    <property type="term" value="P:protein import into nucleus"/>
    <property type="evidence" value="ECO:0007669"/>
    <property type="project" value="TreeGrafter"/>
</dbReference>
<reference evidence="3 4" key="1">
    <citation type="submission" date="2022-09" db="EMBL/GenBank/DDBJ databases">
        <authorList>
            <person name="Palmer J.M."/>
        </authorList>
    </citation>
    <scope>NUCLEOTIDE SEQUENCE [LARGE SCALE GENOMIC DNA]</scope>
    <source>
        <strain evidence="3 4">DSM 7382</strain>
    </source>
</reference>
<keyword evidence="1" id="KW-1133">Transmembrane helix</keyword>
<dbReference type="PANTHER" id="PTHR28206">
    <property type="entry name" value="NUCLEOPORIN POM152"/>
    <property type="match status" value="1"/>
</dbReference>
<organism evidence="3 4">
    <name type="scientific">Cerrena zonata</name>
    <dbReference type="NCBI Taxonomy" id="2478898"/>
    <lineage>
        <taxon>Eukaryota</taxon>
        <taxon>Fungi</taxon>
        <taxon>Dikarya</taxon>
        <taxon>Basidiomycota</taxon>
        <taxon>Agaricomycotina</taxon>
        <taxon>Agaricomycetes</taxon>
        <taxon>Polyporales</taxon>
        <taxon>Cerrenaceae</taxon>
        <taxon>Cerrena</taxon>
    </lineage>
</organism>
<dbReference type="InterPro" id="IPR056540">
    <property type="entry name" value="TMD_POM152"/>
</dbReference>
<gene>
    <name evidence="3" type="ORF">QCA50_010362</name>
</gene>
<feature type="transmembrane region" description="Helical" evidence="1">
    <location>
        <begin position="91"/>
        <end position="115"/>
    </location>
</feature>
<dbReference type="Proteomes" id="UP001385951">
    <property type="component" value="Unassembled WGS sequence"/>
</dbReference>
<name>A0AAW0G5F2_9APHY</name>
<dbReference type="InterPro" id="IPR037701">
    <property type="entry name" value="Pom152"/>
</dbReference>
<dbReference type="GO" id="GO:0017056">
    <property type="term" value="F:structural constituent of nuclear pore"/>
    <property type="evidence" value="ECO:0007669"/>
    <property type="project" value="InterPro"/>
</dbReference>